<feature type="transmembrane region" description="Helical" evidence="5">
    <location>
        <begin position="325"/>
        <end position="345"/>
    </location>
</feature>
<feature type="transmembrane region" description="Helical" evidence="5">
    <location>
        <begin position="402"/>
        <end position="424"/>
    </location>
</feature>
<feature type="transmembrane region" description="Helical" evidence="5">
    <location>
        <begin position="566"/>
        <end position="588"/>
    </location>
</feature>
<dbReference type="STRING" id="2020962.A0A2N1JBT0"/>
<organism evidence="6 7">
    <name type="scientific">Malassezia vespertilionis</name>
    <dbReference type="NCBI Taxonomy" id="2020962"/>
    <lineage>
        <taxon>Eukaryota</taxon>
        <taxon>Fungi</taxon>
        <taxon>Dikarya</taxon>
        <taxon>Basidiomycota</taxon>
        <taxon>Ustilaginomycotina</taxon>
        <taxon>Malasseziomycetes</taxon>
        <taxon>Malasseziales</taxon>
        <taxon>Malasseziaceae</taxon>
        <taxon>Malassezia</taxon>
    </lineage>
</organism>
<accession>A0A2N1JBT0</accession>
<comment type="subcellular location">
    <subcellularLocation>
        <location evidence="1">Membrane</location>
        <topology evidence="1">Multi-pass membrane protein</topology>
    </subcellularLocation>
</comment>
<feature type="transmembrane region" description="Helical" evidence="5">
    <location>
        <begin position="290"/>
        <end position="313"/>
    </location>
</feature>
<feature type="transmembrane region" description="Helical" evidence="5">
    <location>
        <begin position="201"/>
        <end position="220"/>
    </location>
</feature>
<evidence type="ECO:0000256" key="3">
    <source>
        <dbReference type="ARBA" id="ARBA00022989"/>
    </source>
</evidence>
<feature type="transmembrane region" description="Helical" evidence="5">
    <location>
        <begin position="459"/>
        <end position="478"/>
    </location>
</feature>
<feature type="transmembrane region" description="Helical" evidence="5">
    <location>
        <begin position="490"/>
        <end position="515"/>
    </location>
</feature>
<name>A0A2N1JBT0_9BASI</name>
<dbReference type="InterPro" id="IPR036259">
    <property type="entry name" value="MFS_trans_sf"/>
</dbReference>
<feature type="transmembrane region" description="Helical" evidence="5">
    <location>
        <begin position="240"/>
        <end position="261"/>
    </location>
</feature>
<feature type="transmembrane region" description="Helical" evidence="5">
    <location>
        <begin position="365"/>
        <end position="390"/>
    </location>
</feature>
<sequence>MGIIYNFISNIWTVHRPEFEKEQAVENDKPMAALPTKNEIVEYSNTDLKTNDEALQIGVAIAESTYAVSGWDWYFLMATLFCVYYVFSMDNQLIAASFFYVFTGGVHSQRASDYSTASAMQLAIAGVSKLVVGKVSDIYGRFAASFIPLFFYCLGCLIMAVSQNPNMLLAGDAIYAVGNGSINMIMWIILADFLSSRFRALGYGIVSLPILITFATAPKIQNNLLVLESDGVSYKDRWRWTYGMFCIMIPFVMTPMMFIMWKLERKAKRSGIIPVHPYLRKGFFYSLKQFFLDADIIGMILILGGFLMLLLALTRGADATVGWSTGWIIALLTVGGVLLVATPFWEALGAPRPFMRRRWLNSDVVLTLLLIFLDFMTFSITFQMVFAWATYTMKIDPSKQNYYTFTDTATLTVFGVVMGFLVLITKRYKPWIVFGAAVRLLAVGLMIKYRNIGTTWVQAVWPQVLLGIGGACTGEVLSIPAQVTVRHQDVAMVTAAVLLFGSLGQSIGAATYAAIMNSEYPKKIQDLVPHLTKDQGLVKYNSLATIYLNGDADASGDTYVLAFNEAAAQALYCAIGICAVMFVLTFFLRDYVLTRSQNVVSDELPEKNPFRMGSDRTYEKAITKLADTDHAPSPPEYAEPSARVVEVNYPGDNAVHQA</sequence>
<reference evidence="6 7" key="1">
    <citation type="submission" date="2017-10" db="EMBL/GenBank/DDBJ databases">
        <title>A novel species of cold-tolerant Malassezia isolated from bats.</title>
        <authorList>
            <person name="Lorch J.M."/>
            <person name="Palmer J.M."/>
            <person name="Vanderwolf K.J."/>
            <person name="Schmidt K.Z."/>
            <person name="Verant M.L."/>
            <person name="Weller T.J."/>
            <person name="Blehert D.S."/>
        </authorList>
    </citation>
    <scope>NUCLEOTIDE SEQUENCE [LARGE SCALE GENOMIC DNA]</scope>
    <source>
        <strain evidence="6 7">NWHC:44797-103</strain>
    </source>
</reference>
<dbReference type="EMBL" id="KZ454990">
    <property type="protein sequence ID" value="PKI84004.1"/>
    <property type="molecule type" value="Genomic_DNA"/>
</dbReference>
<dbReference type="GO" id="GO:0022857">
    <property type="term" value="F:transmembrane transporter activity"/>
    <property type="evidence" value="ECO:0007669"/>
    <property type="project" value="InterPro"/>
</dbReference>
<keyword evidence="3 5" id="KW-1133">Transmembrane helix</keyword>
<evidence type="ECO:0008006" key="8">
    <source>
        <dbReference type="Google" id="ProtNLM"/>
    </source>
</evidence>
<keyword evidence="7" id="KW-1185">Reference proteome</keyword>
<feature type="transmembrane region" description="Helical" evidence="5">
    <location>
        <begin position="73"/>
        <end position="102"/>
    </location>
</feature>
<dbReference type="GO" id="GO:0005886">
    <property type="term" value="C:plasma membrane"/>
    <property type="evidence" value="ECO:0007669"/>
    <property type="project" value="TreeGrafter"/>
</dbReference>
<feature type="transmembrane region" description="Helical" evidence="5">
    <location>
        <begin position="173"/>
        <end position="194"/>
    </location>
</feature>
<evidence type="ECO:0000256" key="1">
    <source>
        <dbReference type="ARBA" id="ARBA00004141"/>
    </source>
</evidence>
<dbReference type="SUPFAM" id="SSF103473">
    <property type="entry name" value="MFS general substrate transporter"/>
    <property type="match status" value="1"/>
</dbReference>
<dbReference type="AlphaFoldDB" id="A0A2N1JBT0"/>
<protein>
    <recommendedName>
        <fullName evidence="8">Major facilitator superfamily (MFS) profile domain-containing protein</fullName>
    </recommendedName>
</protein>
<evidence type="ECO:0000256" key="2">
    <source>
        <dbReference type="ARBA" id="ARBA00022692"/>
    </source>
</evidence>
<proteinExistence type="predicted"/>
<dbReference type="Pfam" id="PF07690">
    <property type="entry name" value="MFS_1"/>
    <property type="match status" value="1"/>
</dbReference>
<dbReference type="Gene3D" id="1.20.1250.20">
    <property type="entry name" value="MFS general substrate transporter like domains"/>
    <property type="match status" value="1"/>
</dbReference>
<evidence type="ECO:0000313" key="7">
    <source>
        <dbReference type="Proteomes" id="UP000232875"/>
    </source>
</evidence>
<dbReference type="InterPro" id="IPR011701">
    <property type="entry name" value="MFS"/>
</dbReference>
<dbReference type="OrthoDB" id="2241241at2759"/>
<dbReference type="Proteomes" id="UP000232875">
    <property type="component" value="Unassembled WGS sequence"/>
</dbReference>
<keyword evidence="4 5" id="KW-0472">Membrane</keyword>
<evidence type="ECO:0000256" key="5">
    <source>
        <dbReference type="SAM" id="Phobius"/>
    </source>
</evidence>
<dbReference type="PANTHER" id="PTHR23501">
    <property type="entry name" value="MAJOR FACILITATOR SUPERFAMILY"/>
    <property type="match status" value="1"/>
</dbReference>
<feature type="transmembrane region" description="Helical" evidence="5">
    <location>
        <begin position="138"/>
        <end position="161"/>
    </location>
</feature>
<evidence type="ECO:0000256" key="4">
    <source>
        <dbReference type="ARBA" id="ARBA00023136"/>
    </source>
</evidence>
<feature type="transmembrane region" description="Helical" evidence="5">
    <location>
        <begin position="431"/>
        <end position="447"/>
    </location>
</feature>
<evidence type="ECO:0000313" key="6">
    <source>
        <dbReference type="EMBL" id="PKI84004.1"/>
    </source>
</evidence>
<gene>
    <name evidence="6" type="ORF">MVES_002045</name>
</gene>
<keyword evidence="2 5" id="KW-0812">Transmembrane</keyword>
<dbReference type="PANTHER" id="PTHR23501:SF87">
    <property type="entry name" value="SIDEROPHORE IRON TRANSPORTER 2"/>
    <property type="match status" value="1"/>
</dbReference>